<dbReference type="EMBL" id="KV453917">
    <property type="protein sequence ID" value="ODV76758.1"/>
    <property type="molecule type" value="Genomic_DNA"/>
</dbReference>
<dbReference type="GO" id="GO:0016831">
    <property type="term" value="F:carboxy-lyase activity"/>
    <property type="evidence" value="ECO:0007669"/>
    <property type="project" value="UniProtKB-KW"/>
</dbReference>
<protein>
    <submittedName>
        <fullName evidence="8">PLP-dependent transferase</fullName>
    </submittedName>
</protein>
<evidence type="ECO:0000256" key="1">
    <source>
        <dbReference type="ARBA" id="ARBA00001933"/>
    </source>
</evidence>
<evidence type="ECO:0000256" key="7">
    <source>
        <dbReference type="RuleBase" id="RU000382"/>
    </source>
</evidence>
<evidence type="ECO:0000313" key="8">
    <source>
        <dbReference type="EMBL" id="ODV76758.1"/>
    </source>
</evidence>
<dbReference type="InterPro" id="IPR015424">
    <property type="entry name" value="PyrdxlP-dep_Trfase"/>
</dbReference>
<dbReference type="Gene3D" id="3.40.640.10">
    <property type="entry name" value="Type I PLP-dependent aspartate aminotransferase-like (Major domain)"/>
    <property type="match status" value="1"/>
</dbReference>
<evidence type="ECO:0000256" key="5">
    <source>
        <dbReference type="ARBA" id="ARBA00023239"/>
    </source>
</evidence>
<dbReference type="InterPro" id="IPR015421">
    <property type="entry name" value="PyrdxlP-dep_Trfase_major"/>
</dbReference>
<dbReference type="GO" id="GO:0016740">
    <property type="term" value="F:transferase activity"/>
    <property type="evidence" value="ECO:0007669"/>
    <property type="project" value="UniProtKB-KW"/>
</dbReference>
<dbReference type="InterPro" id="IPR002129">
    <property type="entry name" value="PyrdxlP-dep_de-COase"/>
</dbReference>
<comment type="cofactor">
    <cofactor evidence="1 6 7">
        <name>pyridoxal 5'-phosphate</name>
        <dbReference type="ChEBI" id="CHEBI:597326"/>
    </cofactor>
</comment>
<dbReference type="GO" id="GO:0005737">
    <property type="term" value="C:cytoplasm"/>
    <property type="evidence" value="ECO:0007669"/>
    <property type="project" value="TreeGrafter"/>
</dbReference>
<dbReference type="PANTHER" id="PTHR45677">
    <property type="entry name" value="GLUTAMATE DECARBOXYLASE-RELATED"/>
    <property type="match status" value="1"/>
</dbReference>
<dbReference type="AlphaFoldDB" id="A0A1E4SBA3"/>
<evidence type="ECO:0000256" key="4">
    <source>
        <dbReference type="ARBA" id="ARBA00022898"/>
    </source>
</evidence>
<comment type="similarity">
    <text evidence="2 7">Belongs to the group II decarboxylase family.</text>
</comment>
<dbReference type="GO" id="GO:0030170">
    <property type="term" value="F:pyridoxal phosphate binding"/>
    <property type="evidence" value="ECO:0007669"/>
    <property type="project" value="InterPro"/>
</dbReference>
<proteinExistence type="inferred from homology"/>
<name>A0A1E4SBA3_9ASCO</name>
<sequence>MVHSLLESNRVQELDELLTTLKPKLIEYIQKSDLSSEQYQANGLGTYHVPSQLKQLFFAEDMDKGVRGDGEIFEVIDRVLQYSVNTWHPGFLDKLYASNNPIGVVSDLLLSILNTNSHVYTVSPVFSVIENYIGRKYAQLFFNGSATCGGLTFPGGSYSNITSMHMARSLRYPDTKDEGNGKYKFAIYTSEHSHYSVEKSAILLGLGLKQVFKVATHGDGSMNVEELAKVVEETKAQGYTPLYINATAGTTVFGSYDDFTAISKVARAHNCHLHIDGSWGGNVIFSKKHGVKMAGSEYADSITVNPHKMLGVPNTCSFLLIPKVSDFQRSMSLNAPYLFHGREGSEEPEGERENYDLADGTMGCGRRPDAFKFYMAWLYYGQKGFEERVDHAFAIGEDFVSKISKDDRFELVVPGIPQCLQVCFYHKISGIPNTEVTRYVSRELHSSGKFLVDFSPRPQSKKGGEDRGEFFRVVFNSPILTDRVVDELIAGIIEAGEQLKASKK</sequence>
<keyword evidence="3" id="KW-0210">Decarboxylase</keyword>
<dbReference type="STRING" id="984487.A0A1E4SBA3"/>
<evidence type="ECO:0000256" key="6">
    <source>
        <dbReference type="PIRSR" id="PIRSR602129-50"/>
    </source>
</evidence>
<dbReference type="GO" id="GO:0019752">
    <property type="term" value="P:carboxylic acid metabolic process"/>
    <property type="evidence" value="ECO:0007669"/>
    <property type="project" value="InterPro"/>
</dbReference>
<dbReference type="Pfam" id="PF00282">
    <property type="entry name" value="Pyridoxal_deC"/>
    <property type="match status" value="1"/>
</dbReference>
<dbReference type="OrthoDB" id="2161780at2759"/>
<evidence type="ECO:0000313" key="9">
    <source>
        <dbReference type="Proteomes" id="UP000094285"/>
    </source>
</evidence>
<evidence type="ECO:0000256" key="2">
    <source>
        <dbReference type="ARBA" id="ARBA00009533"/>
    </source>
</evidence>
<dbReference type="Proteomes" id="UP000094285">
    <property type="component" value="Unassembled WGS sequence"/>
</dbReference>
<organism evidence="8 9">
    <name type="scientific">Suhomyces tanzawaensis NRRL Y-17324</name>
    <dbReference type="NCBI Taxonomy" id="984487"/>
    <lineage>
        <taxon>Eukaryota</taxon>
        <taxon>Fungi</taxon>
        <taxon>Dikarya</taxon>
        <taxon>Ascomycota</taxon>
        <taxon>Saccharomycotina</taxon>
        <taxon>Pichiomycetes</taxon>
        <taxon>Debaryomycetaceae</taxon>
        <taxon>Suhomyces</taxon>
    </lineage>
</organism>
<keyword evidence="8" id="KW-0808">Transferase</keyword>
<dbReference type="GeneID" id="30982270"/>
<evidence type="ECO:0000256" key="3">
    <source>
        <dbReference type="ARBA" id="ARBA00022793"/>
    </source>
</evidence>
<dbReference type="PANTHER" id="PTHR45677:SF8">
    <property type="entry name" value="CYSTEINE SULFINIC ACID DECARBOXYLASE"/>
    <property type="match status" value="1"/>
</dbReference>
<reference evidence="9" key="1">
    <citation type="submission" date="2016-05" db="EMBL/GenBank/DDBJ databases">
        <title>Comparative genomics of biotechnologically important yeasts.</title>
        <authorList>
            <consortium name="DOE Joint Genome Institute"/>
            <person name="Riley R."/>
            <person name="Haridas S."/>
            <person name="Wolfe K.H."/>
            <person name="Lopes M.R."/>
            <person name="Hittinger C.T."/>
            <person name="Goker M."/>
            <person name="Salamov A."/>
            <person name="Wisecaver J."/>
            <person name="Long T.M."/>
            <person name="Aerts A.L."/>
            <person name="Barry K."/>
            <person name="Choi C."/>
            <person name="Clum A."/>
            <person name="Coughlan A.Y."/>
            <person name="Deshpande S."/>
            <person name="Douglass A.P."/>
            <person name="Hanson S.J."/>
            <person name="Klenk H.-P."/>
            <person name="Labutti K."/>
            <person name="Lapidus A."/>
            <person name="Lindquist E."/>
            <person name="Lipzen A."/>
            <person name="Meier-Kolthoff J.P."/>
            <person name="Ohm R.A."/>
            <person name="Otillar R.P."/>
            <person name="Pangilinan J."/>
            <person name="Peng Y."/>
            <person name="Rokas A."/>
            <person name="Rosa C.A."/>
            <person name="Scheuner C."/>
            <person name="Sibirny A.A."/>
            <person name="Slot J.C."/>
            <person name="Stielow J.B."/>
            <person name="Sun H."/>
            <person name="Kurtzman C.P."/>
            <person name="Blackwell M."/>
            <person name="Grigoriev I.V."/>
            <person name="Jeffries T.W."/>
        </authorList>
    </citation>
    <scope>NUCLEOTIDE SEQUENCE [LARGE SCALE GENOMIC DNA]</scope>
    <source>
        <strain evidence="9">NRRL Y-17324</strain>
    </source>
</reference>
<dbReference type="RefSeq" id="XP_020061880.1">
    <property type="nucleotide sequence ID" value="XM_020208133.1"/>
</dbReference>
<keyword evidence="5 7" id="KW-0456">Lyase</keyword>
<keyword evidence="4 6" id="KW-0663">Pyridoxal phosphate</keyword>
<dbReference type="SUPFAM" id="SSF53383">
    <property type="entry name" value="PLP-dependent transferases"/>
    <property type="match status" value="1"/>
</dbReference>
<gene>
    <name evidence="8" type="ORF">CANTADRAFT_27534</name>
</gene>
<feature type="modified residue" description="N6-(pyridoxal phosphate)lysine" evidence="6">
    <location>
        <position position="308"/>
    </location>
</feature>
<accession>A0A1E4SBA3</accession>
<dbReference type="Gene3D" id="3.90.1150.170">
    <property type="match status" value="1"/>
</dbReference>
<keyword evidence="9" id="KW-1185">Reference proteome</keyword>